<name>A0A1W1ZYD0_9FLAO</name>
<gene>
    <name evidence="2" type="ORF">SAMN06296427_103333</name>
</gene>
<evidence type="ECO:0000313" key="2">
    <source>
        <dbReference type="EMBL" id="SMC53393.1"/>
    </source>
</evidence>
<keyword evidence="1" id="KW-0472">Membrane</keyword>
<protein>
    <recommendedName>
        <fullName evidence="4">DUF4129 domain-containing protein</fullName>
    </recommendedName>
</protein>
<dbReference type="STRING" id="1434700.SAMN06296427_103333"/>
<evidence type="ECO:0008006" key="4">
    <source>
        <dbReference type="Google" id="ProtNLM"/>
    </source>
</evidence>
<evidence type="ECO:0000256" key="1">
    <source>
        <dbReference type="SAM" id="Phobius"/>
    </source>
</evidence>
<organism evidence="2 3">
    <name type="scientific">Moheibacter sediminis</name>
    <dbReference type="NCBI Taxonomy" id="1434700"/>
    <lineage>
        <taxon>Bacteria</taxon>
        <taxon>Pseudomonadati</taxon>
        <taxon>Bacteroidota</taxon>
        <taxon>Flavobacteriia</taxon>
        <taxon>Flavobacteriales</taxon>
        <taxon>Weeksellaceae</taxon>
        <taxon>Moheibacter</taxon>
    </lineage>
</organism>
<proteinExistence type="predicted"/>
<evidence type="ECO:0000313" key="3">
    <source>
        <dbReference type="Proteomes" id="UP000192393"/>
    </source>
</evidence>
<dbReference type="EMBL" id="FWXS01000003">
    <property type="protein sequence ID" value="SMC53393.1"/>
    <property type="molecule type" value="Genomic_DNA"/>
</dbReference>
<keyword evidence="1" id="KW-0812">Transmembrane</keyword>
<dbReference type="OrthoDB" id="5491447at2"/>
<dbReference type="AlphaFoldDB" id="A0A1W1ZYD0"/>
<feature type="transmembrane region" description="Helical" evidence="1">
    <location>
        <begin position="97"/>
        <end position="118"/>
    </location>
</feature>
<accession>A0A1W1ZYD0</accession>
<reference evidence="2 3" key="1">
    <citation type="submission" date="2017-04" db="EMBL/GenBank/DDBJ databases">
        <authorList>
            <person name="Afonso C.L."/>
            <person name="Miller P.J."/>
            <person name="Scott M.A."/>
            <person name="Spackman E."/>
            <person name="Goraichik I."/>
            <person name="Dimitrov K.M."/>
            <person name="Suarez D.L."/>
            <person name="Swayne D.E."/>
        </authorList>
    </citation>
    <scope>NUCLEOTIDE SEQUENCE [LARGE SCALE GENOMIC DNA]</scope>
    <source>
        <strain evidence="2 3">CGMCC 1.12708</strain>
    </source>
</reference>
<dbReference type="Proteomes" id="UP000192393">
    <property type="component" value="Unassembled WGS sequence"/>
</dbReference>
<sequence length="249" mass="30173">MKKIELLFLLMLGIFCFSQDTIVETVDSVNENYYGQYHPEYEVPIQENREETEFHNRKLNENFKDDYKNEKFNYDRIVKEKPPRQINPPAFQIPGGILQFLMYAVLLIIILIAIYFIFKSAGGIYFGKEKRNIKYDASDETGEEDLEQIQNNNFEFLINKAKSEQDYRKAIRYYYLWVLQRLTDRNLIKWHKDKTDFEYLQELKNHTLKEDFYNNTYIYDHTWYGNFNLNSKEFELAESIFQRTLNKIN</sequence>
<dbReference type="RefSeq" id="WP_084016907.1">
    <property type="nucleotide sequence ID" value="NZ_FWXS01000003.1"/>
</dbReference>
<keyword evidence="1" id="KW-1133">Transmembrane helix</keyword>
<keyword evidence="3" id="KW-1185">Reference proteome</keyword>